<dbReference type="Gene3D" id="3.40.50.720">
    <property type="entry name" value="NAD(P)-binding Rossmann-like Domain"/>
    <property type="match status" value="1"/>
</dbReference>
<proteinExistence type="inferred from homology"/>
<dbReference type="Gene3D" id="3.30.360.10">
    <property type="entry name" value="Dihydrodipicolinate Reductase, domain 2"/>
    <property type="match status" value="1"/>
</dbReference>
<evidence type="ECO:0000313" key="8">
    <source>
        <dbReference type="Proteomes" id="UP000285376"/>
    </source>
</evidence>
<dbReference type="Pfam" id="PF22725">
    <property type="entry name" value="GFO_IDH_MocA_C3"/>
    <property type="match status" value="1"/>
</dbReference>
<protein>
    <submittedName>
        <fullName evidence="7">Gfo/Idh/MocA family oxidoreductase</fullName>
    </submittedName>
</protein>
<dbReference type="EMBL" id="QWLM01000013">
    <property type="protein sequence ID" value="RHW44790.1"/>
    <property type="molecule type" value="Genomic_DNA"/>
</dbReference>
<dbReference type="InterPro" id="IPR050984">
    <property type="entry name" value="Gfo/Idh/MocA_domain"/>
</dbReference>
<dbReference type="PANTHER" id="PTHR22604:SF105">
    <property type="entry name" value="TRANS-1,2-DIHYDROBENZENE-1,2-DIOL DEHYDROGENASE"/>
    <property type="match status" value="1"/>
</dbReference>
<feature type="domain" description="Gfo/Idh/MocA-like oxidoreductase N-terminal" evidence="5">
    <location>
        <begin position="26"/>
        <end position="142"/>
    </location>
</feature>
<accession>A0A417Z3N7</accession>
<keyword evidence="3" id="KW-0520">NAD</keyword>
<comment type="similarity">
    <text evidence="1">Belongs to the Gfo/Idh/MocA family.</text>
</comment>
<dbReference type="InterPro" id="IPR055170">
    <property type="entry name" value="GFO_IDH_MocA-like_dom"/>
</dbReference>
<evidence type="ECO:0000259" key="5">
    <source>
        <dbReference type="Pfam" id="PF01408"/>
    </source>
</evidence>
<dbReference type="GO" id="GO:0016491">
    <property type="term" value="F:oxidoreductase activity"/>
    <property type="evidence" value="ECO:0007669"/>
    <property type="project" value="UniProtKB-KW"/>
</dbReference>
<feature type="region of interest" description="Disordered" evidence="4">
    <location>
        <begin position="1"/>
        <end position="21"/>
    </location>
</feature>
<organism evidence="7 8">
    <name type="scientific">Dermacoccus abyssi</name>
    <dbReference type="NCBI Taxonomy" id="322596"/>
    <lineage>
        <taxon>Bacteria</taxon>
        <taxon>Bacillati</taxon>
        <taxon>Actinomycetota</taxon>
        <taxon>Actinomycetes</taxon>
        <taxon>Micrococcales</taxon>
        <taxon>Dermacoccaceae</taxon>
        <taxon>Dermacoccus</taxon>
    </lineage>
</organism>
<dbReference type="PANTHER" id="PTHR22604">
    <property type="entry name" value="OXIDOREDUCTASES"/>
    <property type="match status" value="1"/>
</dbReference>
<keyword evidence="2" id="KW-0560">Oxidoreductase</keyword>
<dbReference type="AlphaFoldDB" id="A0A417Z3N7"/>
<evidence type="ECO:0000256" key="3">
    <source>
        <dbReference type="ARBA" id="ARBA00023027"/>
    </source>
</evidence>
<dbReference type="RefSeq" id="WP_118914048.1">
    <property type="nucleotide sequence ID" value="NZ_CBCRVH010000004.1"/>
</dbReference>
<evidence type="ECO:0000256" key="4">
    <source>
        <dbReference type="SAM" id="MobiDB-lite"/>
    </source>
</evidence>
<gene>
    <name evidence="7" type="ORF">D1832_11055</name>
</gene>
<name>A0A417Z3N7_9MICO</name>
<feature type="domain" description="GFO/IDH/MocA-like oxidoreductase" evidence="6">
    <location>
        <begin position="155"/>
        <end position="268"/>
    </location>
</feature>
<evidence type="ECO:0000259" key="6">
    <source>
        <dbReference type="Pfam" id="PF22725"/>
    </source>
</evidence>
<dbReference type="SUPFAM" id="SSF51735">
    <property type="entry name" value="NAD(P)-binding Rossmann-fold domains"/>
    <property type="match status" value="1"/>
</dbReference>
<evidence type="ECO:0000313" key="7">
    <source>
        <dbReference type="EMBL" id="RHW44790.1"/>
    </source>
</evidence>
<comment type="caution">
    <text evidence="7">The sequence shown here is derived from an EMBL/GenBank/DDBJ whole genome shotgun (WGS) entry which is preliminary data.</text>
</comment>
<dbReference type="Pfam" id="PF01408">
    <property type="entry name" value="GFO_IDH_MocA"/>
    <property type="match status" value="1"/>
</dbReference>
<evidence type="ECO:0000256" key="2">
    <source>
        <dbReference type="ARBA" id="ARBA00023002"/>
    </source>
</evidence>
<dbReference type="SUPFAM" id="SSF55347">
    <property type="entry name" value="Glyceraldehyde-3-phosphate dehydrogenase-like, C-terminal domain"/>
    <property type="match status" value="1"/>
</dbReference>
<evidence type="ECO:0000256" key="1">
    <source>
        <dbReference type="ARBA" id="ARBA00010928"/>
    </source>
</evidence>
<reference evidence="7 8" key="1">
    <citation type="submission" date="2018-08" db="EMBL/GenBank/DDBJ databases">
        <title>Whole genome sequence analysis of Dermacoccus abyssi bacteria isolated from Deep Mariana trench Micromonospora spp reveals genes involved in the environmental adaptation and production of secondary metabolites.</title>
        <authorList>
            <person name="Abdel-Mageed W.M."/>
            <person name="Lehri B."/>
            <person name="Nouioui I."/>
            <person name="Goodfellow I."/>
            <person name="Jaspars M."/>
            <person name="Karlyshev A."/>
        </authorList>
    </citation>
    <scope>NUCLEOTIDE SEQUENCE [LARGE SCALE GENOMIC DNA]</scope>
    <source>
        <strain evidence="7 8">MT1.1</strain>
    </source>
</reference>
<dbReference type="InterPro" id="IPR036291">
    <property type="entry name" value="NAD(P)-bd_dom_sf"/>
</dbReference>
<dbReference type="Proteomes" id="UP000285376">
    <property type="component" value="Unassembled WGS sequence"/>
</dbReference>
<sequence length="348" mass="37359">MTRSSDVRRLPAPTTPDPREAPALAWGVVAPGGIARTFASAIGAETQQRIVAVGSRSLERAQSFVDEFAPTATAYGSYDALVADPAVDVVYVASPHSEHREHALAAIRAGKHVLVEKAFTRNVREAREVLDAAHDAGVFCMEAMWSRFLPHYDVVRRAVDTGLIGDLKWIAADHGQALHPDGPQRLSDPALAGGALLDLGIYPLSFAAMLVPEFTTVSARGTLTAEGVDESEVIVLTAADGVVAQAATTMATQTPNTAVVAGTKGRLEIDGWFYFPTRVRLLANDGQLLDEYRSADTIHALHYEAAEAARLIAAGDRESPLMTHAETLRVMDLMDEVRRQLGVVYPGE</sequence>
<dbReference type="GO" id="GO:0000166">
    <property type="term" value="F:nucleotide binding"/>
    <property type="evidence" value="ECO:0007669"/>
    <property type="project" value="InterPro"/>
</dbReference>
<dbReference type="InterPro" id="IPR000683">
    <property type="entry name" value="Gfo/Idh/MocA-like_OxRdtase_N"/>
</dbReference>